<name>A0AAW5EFD5_CAMJU</name>
<dbReference type="Proteomes" id="UP001199644">
    <property type="component" value="Unassembled WGS sequence"/>
</dbReference>
<accession>A0AAW5EFD5</accession>
<reference evidence="1" key="1">
    <citation type="submission" date="2021-12" db="EMBL/GenBank/DDBJ databases">
        <title>Prevalence of phenicol resistance gene fexA in Campylobacter isolated from poultry supply chain.</title>
        <authorList>
            <person name="Tang B."/>
            <person name="Zheng X."/>
            <person name="Lin J."/>
            <person name="Lin R."/>
            <person name="Yang H."/>
            <person name="Shen Z."/>
            <person name="Xia F."/>
        </authorList>
    </citation>
    <scope>NUCLEOTIDE SEQUENCE</scope>
    <source>
        <strain evidence="1">CJHN2011004</strain>
    </source>
</reference>
<proteinExistence type="predicted"/>
<evidence type="ECO:0000313" key="1">
    <source>
        <dbReference type="EMBL" id="MCH3852473.1"/>
    </source>
</evidence>
<evidence type="ECO:0000313" key="2">
    <source>
        <dbReference type="Proteomes" id="UP001199644"/>
    </source>
</evidence>
<gene>
    <name evidence="1" type="ORF">LZC39_10250</name>
</gene>
<organism evidence="1 2">
    <name type="scientific">Campylobacter jejuni</name>
    <dbReference type="NCBI Taxonomy" id="197"/>
    <lineage>
        <taxon>Bacteria</taxon>
        <taxon>Pseudomonadati</taxon>
        <taxon>Campylobacterota</taxon>
        <taxon>Epsilonproteobacteria</taxon>
        <taxon>Campylobacterales</taxon>
        <taxon>Campylobacteraceae</taxon>
        <taxon>Campylobacter</taxon>
    </lineage>
</organism>
<feature type="non-terminal residue" evidence="1">
    <location>
        <position position="1"/>
    </location>
</feature>
<feature type="non-terminal residue" evidence="1">
    <location>
        <position position="86"/>
    </location>
</feature>
<dbReference type="AlphaFoldDB" id="A0AAW5EFD5"/>
<dbReference type="EMBL" id="JAJUOL010000126">
    <property type="protein sequence ID" value="MCH3852473.1"/>
    <property type="molecule type" value="Genomic_DNA"/>
</dbReference>
<dbReference type="RefSeq" id="WP_240381484.1">
    <property type="nucleotide sequence ID" value="NZ_JAJUOL010000126.1"/>
</dbReference>
<sequence length="86" mass="9622">WGRDISTTRYSGLWAREGDTFLNAQSGEEQLVGDKGTRLILRDVRLYRIAEDGKIASLTHAATAEHDKDGWVLTGVRRDTFGERSA</sequence>
<protein>
    <submittedName>
        <fullName evidence="1">Uncharacterized protein</fullName>
    </submittedName>
</protein>
<comment type="caution">
    <text evidence="1">The sequence shown here is derived from an EMBL/GenBank/DDBJ whole genome shotgun (WGS) entry which is preliminary data.</text>
</comment>